<organism evidence="1 4">
    <name type="scientific">Medicago truncatula</name>
    <name type="common">Barrel medic</name>
    <name type="synonym">Medicago tribuloides</name>
    <dbReference type="NCBI Taxonomy" id="3880"/>
    <lineage>
        <taxon>Eukaryota</taxon>
        <taxon>Viridiplantae</taxon>
        <taxon>Streptophyta</taxon>
        <taxon>Embryophyta</taxon>
        <taxon>Tracheophyta</taxon>
        <taxon>Spermatophyta</taxon>
        <taxon>Magnoliopsida</taxon>
        <taxon>eudicotyledons</taxon>
        <taxon>Gunneridae</taxon>
        <taxon>Pentapetalae</taxon>
        <taxon>rosids</taxon>
        <taxon>fabids</taxon>
        <taxon>Fabales</taxon>
        <taxon>Fabaceae</taxon>
        <taxon>Papilionoideae</taxon>
        <taxon>50 kb inversion clade</taxon>
        <taxon>NPAAA clade</taxon>
        <taxon>Hologalegina</taxon>
        <taxon>IRL clade</taxon>
        <taxon>Trifolieae</taxon>
        <taxon>Medicago</taxon>
    </lineage>
</organism>
<evidence type="ECO:0000313" key="1">
    <source>
        <dbReference type="EMBL" id="AET01580.1"/>
    </source>
</evidence>
<dbReference type="EMBL" id="PSQE01000008">
    <property type="protein sequence ID" value="RHN39303.1"/>
    <property type="molecule type" value="Genomic_DNA"/>
</dbReference>
<dbReference type="Proteomes" id="UP000002051">
    <property type="component" value="Chromosome 8"/>
</dbReference>
<reference evidence="2" key="5">
    <citation type="journal article" date="2018" name="Nat. Plants">
        <title>Whole-genome landscape of Medicago truncatula symbiotic genes.</title>
        <authorList>
            <person name="Pecrix Y."/>
            <person name="Gamas P."/>
            <person name="Carrere S."/>
        </authorList>
    </citation>
    <scope>NUCLEOTIDE SEQUENCE</scope>
    <source>
        <tissue evidence="2">Leaves</tissue>
    </source>
</reference>
<dbReference type="Gene3D" id="3.80.10.10">
    <property type="entry name" value="Ribonuclease Inhibitor"/>
    <property type="match status" value="3"/>
</dbReference>
<dbReference type="InterPro" id="IPR006553">
    <property type="entry name" value="Leu-rich_rpt_Cys-con_subtyp"/>
</dbReference>
<reference evidence="1 4" key="2">
    <citation type="journal article" date="2014" name="BMC Genomics">
        <title>An improved genome release (version Mt4.0) for the model legume Medicago truncatula.</title>
        <authorList>
            <person name="Tang H."/>
            <person name="Krishnakumar V."/>
            <person name="Bidwell S."/>
            <person name="Rosen B."/>
            <person name="Chan A."/>
            <person name="Zhou S."/>
            <person name="Gentzbittel L."/>
            <person name="Childs K.L."/>
            <person name="Yandell M."/>
            <person name="Gundlach H."/>
            <person name="Mayer K.F."/>
            <person name="Schwartz D.C."/>
            <person name="Town C.D."/>
        </authorList>
    </citation>
    <scope>GENOME REANNOTATION</scope>
    <source>
        <strain evidence="3 4">cv. Jemalong A17</strain>
    </source>
</reference>
<dbReference type="OMA" id="SHAFMES"/>
<evidence type="ECO:0000313" key="4">
    <source>
        <dbReference type="Proteomes" id="UP000002051"/>
    </source>
</evidence>
<keyword evidence="4" id="KW-1185">Reference proteome</keyword>
<dbReference type="EMBL" id="CM001224">
    <property type="protein sequence ID" value="AET01580.1"/>
    <property type="molecule type" value="Genomic_DNA"/>
</dbReference>
<dbReference type="Proteomes" id="UP000265566">
    <property type="component" value="Chromosome 8"/>
</dbReference>
<name>G7LHG4_MEDTR</name>
<reference evidence="3" key="3">
    <citation type="submission" date="2015-04" db="UniProtKB">
        <authorList>
            <consortium name="EnsemblPlants"/>
        </authorList>
    </citation>
    <scope>IDENTIFICATION</scope>
    <source>
        <strain evidence="3">cv. Jemalong A17</strain>
    </source>
</reference>
<dbReference type="PANTHER" id="PTHR13318">
    <property type="entry name" value="PARTNER OF PAIRED, ISOFORM B-RELATED"/>
    <property type="match status" value="1"/>
</dbReference>
<dbReference type="Gramene" id="rna45313">
    <property type="protein sequence ID" value="RHN39303.1"/>
    <property type="gene ID" value="gene45313"/>
</dbReference>
<proteinExistence type="predicted"/>
<dbReference type="eggNOG" id="KOG1947">
    <property type="taxonomic scope" value="Eukaryota"/>
</dbReference>
<sequence>MKRQRTNSFKLNSCSQQLNSSSSSELDLPDDIWERVFRLLKNNDDDDHRKRYLKSLSVASKHFLSVTNRHKFCLTILYPALPVLPGLLQRFTKLTSLDLSYYYGDLDALLTQISSFPMLKLTSLNLSNQLILPANGLRAFSQNITTLTSLICSNLISLNSTDIHLIADTFPLLEELDLAYPSKIINHTHATFSTGLEALSLALIKLRKVNLSYHGYLNGTLLSHLFKNCKFLQEVILLRCEQLTIAGVDLALLQKPTLTSLSITCTVTTGLEHLTSHFIDSLLSLKGLTSLLLTGFRISDQFLSSIAMESLPLRRLVLSYCPGYTYSGISFLLSKSKRIQHLDLQYTDFLNDHCVAELSLFLGDLLSLNLGNCRLLTVSTFFALITNCPSLTEINMNRTNIQGTTIPNSLMDRLVNPQFKSLFLASAACLEDQNIIMFAALFPNLQQLHLSCSYNITEEGIRPLLESCRKIRHLNLTCLSLKSLGTNFDLPDLEVLNLTNTEVDDEALYIISNRCPALLQLVLLRCDYITDKGVMHVVNNCTQLREINLDGCPNVQAKVVASMVVSRPSLRKIHVPPNFPLSDRNRKLFSRHGCLLVM</sequence>
<dbReference type="OrthoDB" id="6066220at2759"/>
<dbReference type="EnsemblPlants" id="AET01580">
    <property type="protein sequence ID" value="AET01580"/>
    <property type="gene ID" value="MTR_8g017160"/>
</dbReference>
<dbReference type="PANTHER" id="PTHR13318:SF106">
    <property type="entry name" value="F-BOX_LRR-REPEAT PROTEIN 2"/>
    <property type="match status" value="1"/>
</dbReference>
<evidence type="ECO:0000313" key="5">
    <source>
        <dbReference type="Proteomes" id="UP000265566"/>
    </source>
</evidence>
<dbReference type="HOGENOM" id="CLU_028145_1_1_1"/>
<accession>G7LHG4</accession>
<dbReference type="KEGG" id="mtr:11422010"/>
<dbReference type="InterPro" id="IPR032675">
    <property type="entry name" value="LRR_dom_sf"/>
</dbReference>
<dbReference type="GO" id="GO:0005737">
    <property type="term" value="C:cytoplasm"/>
    <property type="evidence" value="ECO:0000318"/>
    <property type="project" value="GO_Central"/>
</dbReference>
<dbReference type="AlphaFoldDB" id="G7LHG4"/>
<evidence type="ECO:0000313" key="2">
    <source>
        <dbReference type="EMBL" id="RHN39303.1"/>
    </source>
</evidence>
<reference evidence="1 4" key="1">
    <citation type="journal article" date="2011" name="Nature">
        <title>The Medicago genome provides insight into the evolution of rhizobial symbioses.</title>
        <authorList>
            <person name="Young N.D."/>
            <person name="Debelle F."/>
            <person name="Oldroyd G.E."/>
            <person name="Geurts R."/>
            <person name="Cannon S.B."/>
            <person name="Udvardi M.K."/>
            <person name="Benedito V.A."/>
            <person name="Mayer K.F."/>
            <person name="Gouzy J."/>
            <person name="Schoof H."/>
            <person name="Van de Peer Y."/>
            <person name="Proost S."/>
            <person name="Cook D.R."/>
            <person name="Meyers B.C."/>
            <person name="Spannagl M."/>
            <person name="Cheung F."/>
            <person name="De Mita S."/>
            <person name="Krishnakumar V."/>
            <person name="Gundlach H."/>
            <person name="Zhou S."/>
            <person name="Mudge J."/>
            <person name="Bharti A.K."/>
            <person name="Murray J.D."/>
            <person name="Naoumkina M.A."/>
            <person name="Rosen B."/>
            <person name="Silverstein K.A."/>
            <person name="Tang H."/>
            <person name="Rombauts S."/>
            <person name="Zhao P.X."/>
            <person name="Zhou P."/>
            <person name="Barbe V."/>
            <person name="Bardou P."/>
            <person name="Bechner M."/>
            <person name="Bellec A."/>
            <person name="Berger A."/>
            <person name="Berges H."/>
            <person name="Bidwell S."/>
            <person name="Bisseling T."/>
            <person name="Choisne N."/>
            <person name="Couloux A."/>
            <person name="Denny R."/>
            <person name="Deshpande S."/>
            <person name="Dai X."/>
            <person name="Doyle J.J."/>
            <person name="Dudez A.M."/>
            <person name="Farmer A.D."/>
            <person name="Fouteau S."/>
            <person name="Franken C."/>
            <person name="Gibelin C."/>
            <person name="Gish J."/>
            <person name="Goldstein S."/>
            <person name="Gonzalez A.J."/>
            <person name="Green P.J."/>
            <person name="Hallab A."/>
            <person name="Hartog M."/>
            <person name="Hua A."/>
            <person name="Humphray S.J."/>
            <person name="Jeong D.H."/>
            <person name="Jing Y."/>
            <person name="Jocker A."/>
            <person name="Kenton S.M."/>
            <person name="Kim D.J."/>
            <person name="Klee K."/>
            <person name="Lai H."/>
            <person name="Lang C."/>
            <person name="Lin S."/>
            <person name="Macmil S.L."/>
            <person name="Magdelenat G."/>
            <person name="Matthews L."/>
            <person name="McCorrison J."/>
            <person name="Monaghan E.L."/>
            <person name="Mun J.H."/>
            <person name="Najar F.Z."/>
            <person name="Nicholson C."/>
            <person name="Noirot C."/>
            <person name="O'Bleness M."/>
            <person name="Paule C.R."/>
            <person name="Poulain J."/>
            <person name="Prion F."/>
            <person name="Qin B."/>
            <person name="Qu C."/>
            <person name="Retzel E.F."/>
            <person name="Riddle C."/>
            <person name="Sallet E."/>
            <person name="Samain S."/>
            <person name="Samson N."/>
            <person name="Sanders I."/>
            <person name="Saurat O."/>
            <person name="Scarpelli C."/>
            <person name="Schiex T."/>
            <person name="Segurens B."/>
            <person name="Severin A.J."/>
            <person name="Sherrier D.J."/>
            <person name="Shi R."/>
            <person name="Sims S."/>
            <person name="Singer S.R."/>
            <person name="Sinharoy S."/>
            <person name="Sterck L."/>
            <person name="Viollet A."/>
            <person name="Wang B.B."/>
            <person name="Wang K."/>
            <person name="Wang M."/>
            <person name="Wang X."/>
            <person name="Warfsmann J."/>
            <person name="Weissenbach J."/>
            <person name="White D.D."/>
            <person name="White J.D."/>
            <person name="Wiley G.B."/>
            <person name="Wincker P."/>
            <person name="Xing Y."/>
            <person name="Yang L."/>
            <person name="Yao Z."/>
            <person name="Ying F."/>
            <person name="Zhai J."/>
            <person name="Zhou L."/>
            <person name="Zuber A."/>
            <person name="Denarie J."/>
            <person name="Dixon R.A."/>
            <person name="May G.D."/>
            <person name="Schwartz D.C."/>
            <person name="Rogers J."/>
            <person name="Quetier F."/>
            <person name="Town C.D."/>
            <person name="Roe B.A."/>
        </authorList>
    </citation>
    <scope>NUCLEOTIDE SEQUENCE [LARGE SCALE GENOMIC DNA]</scope>
    <source>
        <strain evidence="1">A17</strain>
        <strain evidence="3 4">cv. Jemalong A17</strain>
    </source>
</reference>
<dbReference type="SMART" id="SM00367">
    <property type="entry name" value="LRR_CC"/>
    <property type="match status" value="9"/>
</dbReference>
<dbReference type="SUPFAM" id="SSF52047">
    <property type="entry name" value="RNI-like"/>
    <property type="match status" value="2"/>
</dbReference>
<gene>
    <name evidence="3" type="primary">11422010</name>
    <name evidence="1" type="ordered locus">MTR_8g017160</name>
    <name evidence="2" type="ORF">MtrunA17_Chr8g0342371</name>
</gene>
<dbReference type="PaxDb" id="3880-AET01580"/>
<evidence type="ECO:0000313" key="3">
    <source>
        <dbReference type="EnsemblPlants" id="AET01580"/>
    </source>
</evidence>
<reference evidence="5" key="4">
    <citation type="journal article" date="2018" name="Nat. Plants">
        <title>Whole-genome landscape of Medicago truncatula symbiotic genes.</title>
        <authorList>
            <person name="Pecrix Y."/>
            <person name="Staton S.E."/>
            <person name="Sallet E."/>
            <person name="Lelandais-Briere C."/>
            <person name="Moreau S."/>
            <person name="Carrere S."/>
            <person name="Blein T."/>
            <person name="Jardinaud M.F."/>
            <person name="Latrasse D."/>
            <person name="Zouine M."/>
            <person name="Zahm M."/>
            <person name="Kreplak J."/>
            <person name="Mayjonade B."/>
            <person name="Satge C."/>
            <person name="Perez M."/>
            <person name="Cauet S."/>
            <person name="Marande W."/>
            <person name="Chantry-Darmon C."/>
            <person name="Lopez-Roques C."/>
            <person name="Bouchez O."/>
            <person name="Berard A."/>
            <person name="Debelle F."/>
            <person name="Munos S."/>
            <person name="Bendahmane A."/>
            <person name="Berges H."/>
            <person name="Niebel A."/>
            <person name="Buitink J."/>
            <person name="Frugier F."/>
            <person name="Benhamed M."/>
            <person name="Crespi M."/>
            <person name="Gouzy J."/>
            <person name="Gamas P."/>
        </authorList>
    </citation>
    <scope>NUCLEOTIDE SEQUENCE [LARGE SCALE GENOMIC DNA]</scope>
    <source>
        <strain evidence="5">cv. Jemalong A17</strain>
    </source>
</reference>
<protein>
    <submittedName>
        <fullName evidence="1">F-box/LRR protein, putative</fullName>
    </submittedName>
    <submittedName>
        <fullName evidence="2">Putative leucine-rich repeat domain, L domain-containing protein</fullName>
    </submittedName>
</protein>